<keyword evidence="2" id="KW-1185">Reference proteome</keyword>
<dbReference type="Proteomes" id="UP000595814">
    <property type="component" value="Chromosome"/>
</dbReference>
<accession>A0AC61MR35</accession>
<dbReference type="EMBL" id="CP066744">
    <property type="protein sequence ID" value="QQK06904.1"/>
    <property type="molecule type" value="Genomic_DNA"/>
</dbReference>
<protein>
    <submittedName>
        <fullName evidence="1">Uncharacterized protein</fullName>
    </submittedName>
</protein>
<reference evidence="1 2" key="1">
    <citation type="journal article" date="2022" name="Int. J. Syst. Evol. Microbiol.">
        <title>Miniphocaeibacter halophilus sp. nov., an ammonium-tolerant acetate-producing bacterium isolated from a biogas system.</title>
        <authorList>
            <person name="Schnurer A."/>
            <person name="Singh A."/>
            <person name="Bi S."/>
            <person name="Qiao W."/>
            <person name="Westerholm M."/>
        </authorList>
    </citation>
    <scope>NUCLEOTIDE SEQUENCE [LARGE SCALE GENOMIC DNA]</scope>
    <source>
        <strain evidence="1 2">AMB_01</strain>
    </source>
</reference>
<proteinExistence type="predicted"/>
<organism evidence="1 2">
    <name type="scientific">Miniphocaeibacter halophilus</name>
    <dbReference type="NCBI Taxonomy" id="2931922"/>
    <lineage>
        <taxon>Bacteria</taxon>
        <taxon>Bacillati</taxon>
        <taxon>Bacillota</taxon>
        <taxon>Tissierellia</taxon>
        <taxon>Tissierellales</taxon>
        <taxon>Peptoniphilaceae</taxon>
        <taxon>Miniphocaeibacter</taxon>
    </lineage>
</organism>
<name>A0AC61MR35_9FIRM</name>
<evidence type="ECO:0000313" key="1">
    <source>
        <dbReference type="EMBL" id="QQK06904.1"/>
    </source>
</evidence>
<gene>
    <name evidence="1" type="ORF">JFY71_06015</name>
</gene>
<sequence length="247" mass="27635">MNNYIKSEIYRFNNKKTYRNTVIVLLSLVVLVAMGIVFSNIKYTVKEPLTNIAFFGIVMSQDTIMYIVAVIIADILLGKDIGVIKASINSGITRERIFKDKFKISLISFTVLEVLIIVVSSIIGVVLIGNFNINDFKLYLVSLVNMFPIKISVLAIAHVLGIFGNRFALLFILGIYEFLGAILGAASSLNIIIEKIYSISPKGISDTIKANFAKEEIVFMPKAWIVGIGIFFLVFFLGYSKYKKKDF</sequence>
<evidence type="ECO:0000313" key="2">
    <source>
        <dbReference type="Proteomes" id="UP000595814"/>
    </source>
</evidence>